<feature type="compositionally biased region" description="Gly residues" evidence="1">
    <location>
        <begin position="93"/>
        <end position="104"/>
    </location>
</feature>
<organism evidence="2 3">
    <name type="scientific">Dendrothele bispora (strain CBS 962.96)</name>
    <dbReference type="NCBI Taxonomy" id="1314807"/>
    <lineage>
        <taxon>Eukaryota</taxon>
        <taxon>Fungi</taxon>
        <taxon>Dikarya</taxon>
        <taxon>Basidiomycota</taxon>
        <taxon>Agaricomycotina</taxon>
        <taxon>Agaricomycetes</taxon>
        <taxon>Agaricomycetidae</taxon>
        <taxon>Agaricales</taxon>
        <taxon>Agaricales incertae sedis</taxon>
        <taxon>Dendrothele</taxon>
    </lineage>
</organism>
<dbReference type="OrthoDB" id="2021186at2759"/>
<dbReference type="EMBL" id="ML179425">
    <property type="protein sequence ID" value="THU88031.1"/>
    <property type="molecule type" value="Genomic_DNA"/>
</dbReference>
<feature type="region of interest" description="Disordered" evidence="1">
    <location>
        <begin position="1"/>
        <end position="104"/>
    </location>
</feature>
<keyword evidence="3" id="KW-1185">Reference proteome</keyword>
<evidence type="ECO:0000313" key="2">
    <source>
        <dbReference type="EMBL" id="THU88031.1"/>
    </source>
</evidence>
<evidence type="ECO:0008006" key="4">
    <source>
        <dbReference type="Google" id="ProtNLM"/>
    </source>
</evidence>
<reference evidence="2 3" key="1">
    <citation type="journal article" date="2019" name="Nat. Ecol. Evol.">
        <title>Megaphylogeny resolves global patterns of mushroom evolution.</title>
        <authorList>
            <person name="Varga T."/>
            <person name="Krizsan K."/>
            <person name="Foldi C."/>
            <person name="Dima B."/>
            <person name="Sanchez-Garcia M."/>
            <person name="Sanchez-Ramirez S."/>
            <person name="Szollosi G.J."/>
            <person name="Szarkandi J.G."/>
            <person name="Papp V."/>
            <person name="Albert L."/>
            <person name="Andreopoulos W."/>
            <person name="Angelini C."/>
            <person name="Antonin V."/>
            <person name="Barry K.W."/>
            <person name="Bougher N.L."/>
            <person name="Buchanan P."/>
            <person name="Buyck B."/>
            <person name="Bense V."/>
            <person name="Catcheside P."/>
            <person name="Chovatia M."/>
            <person name="Cooper J."/>
            <person name="Damon W."/>
            <person name="Desjardin D."/>
            <person name="Finy P."/>
            <person name="Geml J."/>
            <person name="Haridas S."/>
            <person name="Hughes K."/>
            <person name="Justo A."/>
            <person name="Karasinski D."/>
            <person name="Kautmanova I."/>
            <person name="Kiss B."/>
            <person name="Kocsube S."/>
            <person name="Kotiranta H."/>
            <person name="LaButti K.M."/>
            <person name="Lechner B.E."/>
            <person name="Liimatainen K."/>
            <person name="Lipzen A."/>
            <person name="Lukacs Z."/>
            <person name="Mihaltcheva S."/>
            <person name="Morgado L.N."/>
            <person name="Niskanen T."/>
            <person name="Noordeloos M.E."/>
            <person name="Ohm R.A."/>
            <person name="Ortiz-Santana B."/>
            <person name="Ovrebo C."/>
            <person name="Racz N."/>
            <person name="Riley R."/>
            <person name="Savchenko A."/>
            <person name="Shiryaev A."/>
            <person name="Soop K."/>
            <person name="Spirin V."/>
            <person name="Szebenyi C."/>
            <person name="Tomsovsky M."/>
            <person name="Tulloss R.E."/>
            <person name="Uehling J."/>
            <person name="Grigoriev I.V."/>
            <person name="Vagvolgyi C."/>
            <person name="Papp T."/>
            <person name="Martin F.M."/>
            <person name="Miettinen O."/>
            <person name="Hibbett D.S."/>
            <person name="Nagy L.G."/>
        </authorList>
    </citation>
    <scope>NUCLEOTIDE SEQUENCE [LARGE SCALE GENOMIC DNA]</scope>
    <source>
        <strain evidence="2 3">CBS 962.96</strain>
    </source>
</reference>
<gene>
    <name evidence="2" type="ORF">K435DRAFT_323829</name>
</gene>
<accession>A0A4S8LGL3</accession>
<name>A0A4S8LGL3_DENBC</name>
<protein>
    <recommendedName>
        <fullName evidence="4">INO80 complex subunit B-like conserved region domain-containing protein</fullName>
    </recommendedName>
</protein>
<dbReference type="AlphaFoldDB" id="A0A4S8LGL3"/>
<evidence type="ECO:0000313" key="3">
    <source>
        <dbReference type="Proteomes" id="UP000297245"/>
    </source>
</evidence>
<proteinExistence type="predicted"/>
<feature type="compositionally biased region" description="Acidic residues" evidence="1">
    <location>
        <begin position="27"/>
        <end position="85"/>
    </location>
</feature>
<sequence length="177" mass="18872">MGTRAKGATTKRSAAVRSRRRIQDMDSSSEQEDEPESQDEDEAEGGVDVEEGEEGDEDDAEGEGEDEVDIEEDVDGDEDDMDVDGEPGTGVSTPGGGFTGVGGTGGVGAGRRLTARQAVLANVAAGDPVHVSLDLVDVQSLNTAKSKKKVLNETEIALRKEENARKRKKPFRKEARR</sequence>
<dbReference type="Proteomes" id="UP000297245">
    <property type="component" value="Unassembled WGS sequence"/>
</dbReference>
<evidence type="ECO:0000256" key="1">
    <source>
        <dbReference type="SAM" id="MobiDB-lite"/>
    </source>
</evidence>